<reference evidence="1" key="2">
    <citation type="submission" date="2021-04" db="EMBL/GenBank/DDBJ databases">
        <authorList>
            <person name="Gilroy R."/>
        </authorList>
    </citation>
    <scope>NUCLEOTIDE SEQUENCE</scope>
    <source>
        <strain evidence="1">CHK173-259</strain>
    </source>
</reference>
<organism evidence="1 2">
    <name type="scientific">Candidatus Levilactobacillus faecigallinarum</name>
    <dbReference type="NCBI Taxonomy" id="2838638"/>
    <lineage>
        <taxon>Bacteria</taxon>
        <taxon>Bacillati</taxon>
        <taxon>Bacillota</taxon>
        <taxon>Bacilli</taxon>
        <taxon>Lactobacillales</taxon>
        <taxon>Lactobacillaceae</taxon>
        <taxon>Levilactobacillus</taxon>
    </lineage>
</organism>
<proteinExistence type="predicted"/>
<name>A0A9D1QRI4_9LACO</name>
<dbReference type="Proteomes" id="UP000886822">
    <property type="component" value="Unassembled WGS sequence"/>
</dbReference>
<sequence>MGQKVETLPLIEQLVAGKHVTLTLADGRQVRIAPEIVSGRLTGNYLSSVLPAVRYDDPRIILKETLTALDVQHAVVTDVA</sequence>
<protein>
    <submittedName>
        <fullName evidence="1">Uncharacterized protein</fullName>
    </submittedName>
</protein>
<reference evidence="1" key="1">
    <citation type="journal article" date="2021" name="PeerJ">
        <title>Extensive microbial diversity within the chicken gut microbiome revealed by metagenomics and culture.</title>
        <authorList>
            <person name="Gilroy R."/>
            <person name="Ravi A."/>
            <person name="Getino M."/>
            <person name="Pursley I."/>
            <person name="Horton D.L."/>
            <person name="Alikhan N.F."/>
            <person name="Baker D."/>
            <person name="Gharbi K."/>
            <person name="Hall N."/>
            <person name="Watson M."/>
            <person name="Adriaenssens E.M."/>
            <person name="Foster-Nyarko E."/>
            <person name="Jarju S."/>
            <person name="Secka A."/>
            <person name="Antonio M."/>
            <person name="Oren A."/>
            <person name="Chaudhuri R.R."/>
            <person name="La Ragione R."/>
            <person name="Hildebrand F."/>
            <person name="Pallen M.J."/>
        </authorList>
    </citation>
    <scope>NUCLEOTIDE SEQUENCE</scope>
    <source>
        <strain evidence="1">CHK173-259</strain>
    </source>
</reference>
<dbReference type="AlphaFoldDB" id="A0A9D1QRI4"/>
<evidence type="ECO:0000313" key="2">
    <source>
        <dbReference type="Proteomes" id="UP000886822"/>
    </source>
</evidence>
<gene>
    <name evidence="1" type="ORF">H9875_01525</name>
</gene>
<accession>A0A9D1QRI4</accession>
<comment type="caution">
    <text evidence="1">The sequence shown here is derived from an EMBL/GenBank/DDBJ whole genome shotgun (WGS) entry which is preliminary data.</text>
</comment>
<evidence type="ECO:0000313" key="1">
    <source>
        <dbReference type="EMBL" id="HIW71284.1"/>
    </source>
</evidence>
<dbReference type="EMBL" id="DXGJ01000016">
    <property type="protein sequence ID" value="HIW71284.1"/>
    <property type="molecule type" value="Genomic_DNA"/>
</dbReference>